<organism evidence="2 3">
    <name type="scientific">Pendulispora albinea</name>
    <dbReference type="NCBI Taxonomy" id="2741071"/>
    <lineage>
        <taxon>Bacteria</taxon>
        <taxon>Pseudomonadati</taxon>
        <taxon>Myxococcota</taxon>
        <taxon>Myxococcia</taxon>
        <taxon>Myxococcales</taxon>
        <taxon>Sorangiineae</taxon>
        <taxon>Pendulisporaceae</taxon>
        <taxon>Pendulispora</taxon>
    </lineage>
</organism>
<gene>
    <name evidence="2" type="ORF">LZC94_41490</name>
</gene>
<feature type="domain" description="VOC" evidence="1">
    <location>
        <begin position="8"/>
        <end position="133"/>
    </location>
</feature>
<name>A0ABZ2LTQ6_9BACT</name>
<dbReference type="InterPro" id="IPR029068">
    <property type="entry name" value="Glyas_Bleomycin-R_OHBP_Dase"/>
</dbReference>
<dbReference type="PANTHER" id="PTHR34109:SF1">
    <property type="entry name" value="VOC DOMAIN-CONTAINING PROTEIN"/>
    <property type="match status" value="1"/>
</dbReference>
<dbReference type="PROSITE" id="PS51819">
    <property type="entry name" value="VOC"/>
    <property type="match status" value="1"/>
</dbReference>
<dbReference type="InterPro" id="IPR004360">
    <property type="entry name" value="Glyas_Fos-R_dOase_dom"/>
</dbReference>
<dbReference type="EMBL" id="CP089984">
    <property type="protein sequence ID" value="WXB14287.1"/>
    <property type="molecule type" value="Genomic_DNA"/>
</dbReference>
<reference evidence="2 3" key="1">
    <citation type="submission" date="2021-12" db="EMBL/GenBank/DDBJ databases">
        <title>Discovery of the Pendulisporaceae a myxobacterial family with distinct sporulation behavior and unique specialized metabolism.</title>
        <authorList>
            <person name="Garcia R."/>
            <person name="Popoff A."/>
            <person name="Bader C.D."/>
            <person name="Loehr J."/>
            <person name="Walesch S."/>
            <person name="Walt C."/>
            <person name="Boldt J."/>
            <person name="Bunk B."/>
            <person name="Haeckl F.J.F.P.J."/>
            <person name="Gunesch A.P."/>
            <person name="Birkelbach J."/>
            <person name="Nuebel U."/>
            <person name="Pietschmann T."/>
            <person name="Bach T."/>
            <person name="Mueller R."/>
        </authorList>
    </citation>
    <scope>NUCLEOTIDE SEQUENCE [LARGE SCALE GENOMIC DNA]</scope>
    <source>
        <strain evidence="2 3">MSr11954</strain>
    </source>
</reference>
<dbReference type="InterPro" id="IPR037523">
    <property type="entry name" value="VOC_core"/>
</dbReference>
<evidence type="ECO:0000259" key="1">
    <source>
        <dbReference type="PROSITE" id="PS51819"/>
    </source>
</evidence>
<evidence type="ECO:0000313" key="3">
    <source>
        <dbReference type="Proteomes" id="UP001370348"/>
    </source>
</evidence>
<dbReference type="Gene3D" id="3.30.720.110">
    <property type="match status" value="1"/>
</dbReference>
<protein>
    <submittedName>
        <fullName evidence="2">VOC family protein</fullName>
    </submittedName>
</protein>
<dbReference type="Pfam" id="PF00903">
    <property type="entry name" value="Glyoxalase"/>
    <property type="match status" value="1"/>
</dbReference>
<accession>A0ABZ2LTQ6</accession>
<proteinExistence type="predicted"/>
<dbReference type="Proteomes" id="UP001370348">
    <property type="component" value="Chromosome"/>
</dbReference>
<keyword evidence="3" id="KW-1185">Reference proteome</keyword>
<dbReference type="RefSeq" id="WP_394823907.1">
    <property type="nucleotide sequence ID" value="NZ_CP089984.1"/>
</dbReference>
<dbReference type="PANTHER" id="PTHR34109">
    <property type="entry name" value="BNAUNNG04460D PROTEIN-RELATED"/>
    <property type="match status" value="1"/>
</dbReference>
<dbReference type="Gene3D" id="3.30.720.120">
    <property type="match status" value="1"/>
</dbReference>
<evidence type="ECO:0000313" key="2">
    <source>
        <dbReference type="EMBL" id="WXB14287.1"/>
    </source>
</evidence>
<dbReference type="SUPFAM" id="SSF54593">
    <property type="entry name" value="Glyoxalase/Bleomycin resistance protein/Dihydroxybiphenyl dioxygenase"/>
    <property type="match status" value="1"/>
</dbReference>
<dbReference type="CDD" id="cd07246">
    <property type="entry name" value="VOC_like"/>
    <property type="match status" value="1"/>
</dbReference>
<sequence length="159" mass="17564">MATKKSLPRIYPHLIVKGAARAIDFYVETLGAKEVSRFADTKMNGHIVHAELTIGETTFSLSEEARDWKNDAPASLGGSPVILTVQVEDARAVGERMVHAGATVVYPIEDQFYGARQGRLVDPFGHLWIITQQIEDLSNEEIQRRVDAWTPDDSGTTKG</sequence>